<evidence type="ECO:0000256" key="6">
    <source>
        <dbReference type="ARBA" id="ARBA00022670"/>
    </source>
</evidence>
<dbReference type="GO" id="GO:0004252">
    <property type="term" value="F:serine-type endopeptidase activity"/>
    <property type="evidence" value="ECO:0007669"/>
    <property type="project" value="InterPro"/>
</dbReference>
<dbReference type="RefSeq" id="WP_107967872.1">
    <property type="nucleotide sequence ID" value="NZ_NWBU01000009.1"/>
</dbReference>
<feature type="active site" description="Charge relay system" evidence="14">
    <location>
        <position position="167"/>
    </location>
</feature>
<keyword evidence="6 19" id="KW-0645">Protease</keyword>
<keyword evidence="7 17" id="KW-0732">Signal</keyword>
<feature type="chain" id="PRO_5039674543" description="Probable periplasmic serine endoprotease DegP-like" evidence="17">
    <location>
        <begin position="19"/>
        <end position="519"/>
    </location>
</feature>
<dbReference type="CDD" id="cd10839">
    <property type="entry name" value="cpPDZ1_DegP-like"/>
    <property type="match status" value="1"/>
</dbReference>
<dbReference type="PRINTS" id="PR00834">
    <property type="entry name" value="PROTEASES2C"/>
</dbReference>
<evidence type="ECO:0000313" key="19">
    <source>
        <dbReference type="EMBL" id="PTQ10847.1"/>
    </source>
</evidence>
<evidence type="ECO:0000256" key="11">
    <source>
        <dbReference type="ARBA" id="ARBA00022825"/>
    </source>
</evidence>
<evidence type="ECO:0000256" key="13">
    <source>
        <dbReference type="ARBA" id="ARBA00032850"/>
    </source>
</evidence>
<dbReference type="InterPro" id="IPR001478">
    <property type="entry name" value="PDZ"/>
</dbReference>
<feature type="binding site" evidence="15">
    <location>
        <begin position="239"/>
        <end position="241"/>
    </location>
    <ligand>
        <name>substrate</name>
    </ligand>
</feature>
<dbReference type="InterPro" id="IPR009003">
    <property type="entry name" value="Peptidase_S1_PA"/>
</dbReference>
<name>A0A2T5FXI3_9SPHN</name>
<dbReference type="InterPro" id="IPR011782">
    <property type="entry name" value="Pept_S1C_Do"/>
</dbReference>
<dbReference type="Proteomes" id="UP000244162">
    <property type="component" value="Unassembled WGS sequence"/>
</dbReference>
<feature type="domain" description="PDZ" evidence="18">
    <location>
        <begin position="285"/>
        <end position="350"/>
    </location>
</feature>
<dbReference type="PROSITE" id="PS50106">
    <property type="entry name" value="PDZ"/>
    <property type="match status" value="2"/>
</dbReference>
<dbReference type="PANTHER" id="PTHR22939">
    <property type="entry name" value="SERINE PROTEASE FAMILY S1C HTRA-RELATED"/>
    <property type="match status" value="1"/>
</dbReference>
<evidence type="ECO:0000259" key="18">
    <source>
        <dbReference type="PROSITE" id="PS50106"/>
    </source>
</evidence>
<evidence type="ECO:0000256" key="15">
    <source>
        <dbReference type="PIRSR" id="PIRSR611782-2"/>
    </source>
</evidence>
<evidence type="ECO:0000256" key="2">
    <source>
        <dbReference type="ARBA" id="ARBA00004418"/>
    </source>
</evidence>
<evidence type="ECO:0000256" key="1">
    <source>
        <dbReference type="ARBA" id="ARBA00001772"/>
    </source>
</evidence>
<dbReference type="GO" id="GO:0042597">
    <property type="term" value="C:periplasmic space"/>
    <property type="evidence" value="ECO:0007669"/>
    <property type="project" value="UniProtKB-SubCell"/>
</dbReference>
<comment type="subcellular location">
    <subcellularLocation>
        <location evidence="2">Periplasm</location>
    </subcellularLocation>
</comment>
<dbReference type="PANTHER" id="PTHR22939:SF130">
    <property type="entry name" value="PERIPLASMIC SERINE ENDOPROTEASE DEGP-LIKE-RELATED"/>
    <property type="match status" value="1"/>
</dbReference>
<dbReference type="Pfam" id="PF13365">
    <property type="entry name" value="Trypsin_2"/>
    <property type="match status" value="1"/>
</dbReference>
<dbReference type="NCBIfam" id="TIGR02037">
    <property type="entry name" value="degP_htrA_DO"/>
    <property type="match status" value="1"/>
</dbReference>
<gene>
    <name evidence="19" type="ORF">CLG96_10665</name>
</gene>
<protein>
    <recommendedName>
        <fullName evidence="5">Probable periplasmic serine endoprotease DegP-like</fullName>
        <ecNumber evidence="4">3.4.21.107</ecNumber>
    </recommendedName>
    <alternativeName>
        <fullName evidence="13">Protease Do</fullName>
    </alternativeName>
</protein>
<feature type="binding site" evidence="15">
    <location>
        <position position="128"/>
    </location>
    <ligand>
        <name>substrate</name>
    </ligand>
</feature>
<dbReference type="OrthoDB" id="9758917at2"/>
<dbReference type="EC" id="3.4.21.107" evidence="4"/>
<evidence type="ECO:0000256" key="7">
    <source>
        <dbReference type="ARBA" id="ARBA00022729"/>
    </source>
</evidence>
<keyword evidence="20" id="KW-1185">Reference proteome</keyword>
<sequence>MRYAYAITAALLAGGATATMTLQQPVAAQIAQNAPGAINAAPPRVGAPMSFADLAARLQPAVVNISTTQRVEVQQQNPFAGTPLDDFFRRFGGGGGSSPDGRPITREAQSLGSGFIISPDGYIVTNNHVISGGPTSAGNATVSSIKVTLPDRKEYTARVIGKDAQSDLAVLKIEARDLPFVQFGDSTRTRVGDWVVAIGNPFALGGTVTAGIVSAIHRSINQGGAYDRYIQTDAAINQGNSGGPMFDLNGNVVGINTAIFSPTGGNVGIGFAIPAEEAKPVIDALMKGGRVRRGYLGVGIQPMTEDIAASLGLPKDRGEIVSRVEPGQPAARAGIRQGDVIVKVNDRDVSPDNTLSYIVANAPIGSRVPVELIRDGKRQTVTVIVAERPPEEQLAATAEEEFGEGPSSGQGSEAAPQSARAAIGLSLQTVTPEIARQLRLPPNTRGVAIAAVDPSSDAAAKGLQPRDVIIAIAQRPVATTQEAAAAIDAARRAGQKTVLLLVQRGNSPALYVGVDLRQN</sequence>
<evidence type="ECO:0000256" key="10">
    <source>
        <dbReference type="ARBA" id="ARBA00022801"/>
    </source>
</evidence>
<evidence type="ECO:0000256" key="17">
    <source>
        <dbReference type="SAM" id="SignalP"/>
    </source>
</evidence>
<keyword evidence="9" id="KW-0574">Periplasm</keyword>
<comment type="catalytic activity">
    <reaction evidence="1">
        <text>Acts on substrates that are at least partially unfolded. The cleavage site P1 residue is normally between a pair of hydrophobic residues, such as Val-|-Val.</text>
        <dbReference type="EC" id="3.4.21.107"/>
    </reaction>
</comment>
<feature type="signal peptide" evidence="17">
    <location>
        <begin position="1"/>
        <end position="18"/>
    </location>
</feature>
<evidence type="ECO:0000256" key="5">
    <source>
        <dbReference type="ARBA" id="ARBA00013958"/>
    </source>
</evidence>
<dbReference type="FunFam" id="2.40.10.120:FF:000007">
    <property type="entry name" value="Periplasmic serine endoprotease DegP-like"/>
    <property type="match status" value="1"/>
</dbReference>
<dbReference type="EMBL" id="NWBU01000009">
    <property type="protein sequence ID" value="PTQ10847.1"/>
    <property type="molecule type" value="Genomic_DNA"/>
</dbReference>
<keyword evidence="12" id="KW-0346">Stress response</keyword>
<keyword evidence="8" id="KW-0677">Repeat</keyword>
<feature type="region of interest" description="Disordered" evidence="16">
    <location>
        <begin position="397"/>
        <end position="417"/>
    </location>
</feature>
<comment type="caution">
    <text evidence="19">The sequence shown here is derived from an EMBL/GenBank/DDBJ whole genome shotgun (WGS) entry which is preliminary data.</text>
</comment>
<reference evidence="19 20" key="1">
    <citation type="submission" date="2017-09" db="EMBL/GenBank/DDBJ databases">
        <title>Sphingomonas panjinensis sp.nov., isolated from oil-contaminated soil.</title>
        <authorList>
            <person name="Wang L."/>
            <person name="Chen L."/>
        </authorList>
    </citation>
    <scope>NUCLEOTIDE SEQUENCE [LARGE SCALE GENOMIC DNA]</scope>
    <source>
        <strain evidence="19 20">FW-11</strain>
    </source>
</reference>
<evidence type="ECO:0000313" key="20">
    <source>
        <dbReference type="Proteomes" id="UP000244162"/>
    </source>
</evidence>
<evidence type="ECO:0000256" key="12">
    <source>
        <dbReference type="ARBA" id="ARBA00023016"/>
    </source>
</evidence>
<dbReference type="Gene3D" id="2.40.10.120">
    <property type="match status" value="1"/>
</dbReference>
<dbReference type="Pfam" id="PF13180">
    <property type="entry name" value="PDZ_2"/>
    <property type="match status" value="1"/>
</dbReference>
<dbReference type="GO" id="GO:0006508">
    <property type="term" value="P:proteolysis"/>
    <property type="evidence" value="ECO:0007669"/>
    <property type="project" value="UniProtKB-KW"/>
</dbReference>
<evidence type="ECO:0000256" key="4">
    <source>
        <dbReference type="ARBA" id="ARBA00013035"/>
    </source>
</evidence>
<evidence type="ECO:0000256" key="3">
    <source>
        <dbReference type="ARBA" id="ARBA00010541"/>
    </source>
</evidence>
<dbReference type="Pfam" id="PF00595">
    <property type="entry name" value="PDZ"/>
    <property type="match status" value="1"/>
</dbReference>
<feature type="binding site" evidence="15">
    <location>
        <position position="167"/>
    </location>
    <ligand>
        <name>substrate</name>
    </ligand>
</feature>
<organism evidence="19 20">
    <name type="scientific">Sphingomonas oleivorans</name>
    <dbReference type="NCBI Taxonomy" id="1735121"/>
    <lineage>
        <taxon>Bacteria</taxon>
        <taxon>Pseudomonadati</taxon>
        <taxon>Pseudomonadota</taxon>
        <taxon>Alphaproteobacteria</taxon>
        <taxon>Sphingomonadales</taxon>
        <taxon>Sphingomonadaceae</taxon>
        <taxon>Sphingomonas</taxon>
    </lineage>
</organism>
<proteinExistence type="inferred from homology"/>
<dbReference type="InterPro" id="IPR001940">
    <property type="entry name" value="Peptidase_S1C"/>
</dbReference>
<dbReference type="SUPFAM" id="SSF50156">
    <property type="entry name" value="PDZ domain-like"/>
    <property type="match status" value="2"/>
</dbReference>
<dbReference type="SMART" id="SM00228">
    <property type="entry name" value="PDZ"/>
    <property type="match status" value="2"/>
</dbReference>
<evidence type="ECO:0000256" key="9">
    <source>
        <dbReference type="ARBA" id="ARBA00022764"/>
    </source>
</evidence>
<dbReference type="SUPFAM" id="SSF50494">
    <property type="entry name" value="Trypsin-like serine proteases"/>
    <property type="match status" value="1"/>
</dbReference>
<dbReference type="AlphaFoldDB" id="A0A2T5FXI3"/>
<accession>A0A2T5FXI3</accession>
<evidence type="ECO:0000256" key="14">
    <source>
        <dbReference type="PIRSR" id="PIRSR611782-1"/>
    </source>
</evidence>
<feature type="active site" description="Charge relay system" evidence="14">
    <location>
        <position position="128"/>
    </location>
</feature>
<feature type="domain" description="PDZ" evidence="18">
    <location>
        <begin position="417"/>
        <end position="505"/>
    </location>
</feature>
<keyword evidence="11" id="KW-0720">Serine protease</keyword>
<feature type="active site" description="Charge relay system" evidence="14">
    <location>
        <position position="241"/>
    </location>
</feature>
<keyword evidence="10" id="KW-0378">Hydrolase</keyword>
<dbReference type="InterPro" id="IPR036034">
    <property type="entry name" value="PDZ_sf"/>
</dbReference>
<dbReference type="Gene3D" id="2.30.42.10">
    <property type="match status" value="2"/>
</dbReference>
<evidence type="ECO:0000256" key="8">
    <source>
        <dbReference type="ARBA" id="ARBA00022737"/>
    </source>
</evidence>
<comment type="similarity">
    <text evidence="3">Belongs to the peptidase S1C family.</text>
</comment>
<evidence type="ECO:0000256" key="16">
    <source>
        <dbReference type="SAM" id="MobiDB-lite"/>
    </source>
</evidence>